<evidence type="ECO:0000256" key="1">
    <source>
        <dbReference type="SAM" id="MobiDB-lite"/>
    </source>
</evidence>
<evidence type="ECO:0000313" key="2">
    <source>
        <dbReference type="EMBL" id="OSX74309.1"/>
    </source>
</evidence>
<organism evidence="2 3">
    <name type="scientific">Porphyra umbilicalis</name>
    <name type="common">Purple laver</name>
    <name type="synonym">Red alga</name>
    <dbReference type="NCBI Taxonomy" id="2786"/>
    <lineage>
        <taxon>Eukaryota</taxon>
        <taxon>Rhodophyta</taxon>
        <taxon>Bangiophyceae</taxon>
        <taxon>Bangiales</taxon>
        <taxon>Bangiaceae</taxon>
        <taxon>Porphyra</taxon>
    </lineage>
</organism>
<feature type="compositionally biased region" description="Basic and acidic residues" evidence="1">
    <location>
        <begin position="1"/>
        <end position="15"/>
    </location>
</feature>
<feature type="compositionally biased region" description="Low complexity" evidence="1">
    <location>
        <begin position="108"/>
        <end position="128"/>
    </location>
</feature>
<gene>
    <name evidence="2" type="ORF">BU14_0295s0013</name>
</gene>
<protein>
    <submittedName>
        <fullName evidence="2">Uncharacterized protein</fullName>
    </submittedName>
</protein>
<sequence>MQLNEGNRKRTEPKKNPSQALYTPAQSLALPRAEASPGARAPLGGSSRPPPHSHAATRAPTTPLMQSPLSAVAHETARTRTSPRTWPGAAPRALPRASPRAMSLANNPPRRSLAPPRAPGRLASGRRGPMTRPQWPRRTTAASASLGGARDACAAGGQTGRRGAGDARGGVKSDTPPSGRSAPRAGNVAVVVCALGLVGGDPRPGPCPPFVNDPSWKWVGRCRGAWRGGVWGWR</sequence>
<dbReference type="Proteomes" id="UP000218209">
    <property type="component" value="Unassembled WGS sequence"/>
</dbReference>
<reference evidence="2 3" key="1">
    <citation type="submission" date="2017-03" db="EMBL/GenBank/DDBJ databases">
        <title>WGS assembly of Porphyra umbilicalis.</title>
        <authorList>
            <person name="Brawley S.H."/>
            <person name="Blouin N.A."/>
            <person name="Ficko-Blean E."/>
            <person name="Wheeler G.L."/>
            <person name="Lohr M."/>
            <person name="Goodson H.V."/>
            <person name="Jenkins J.W."/>
            <person name="Blaby-Haas C.E."/>
            <person name="Helliwell K.E."/>
            <person name="Chan C."/>
            <person name="Marriage T."/>
            <person name="Bhattacharya D."/>
            <person name="Klein A.S."/>
            <person name="Badis Y."/>
            <person name="Brodie J."/>
            <person name="Cao Y."/>
            <person name="Collen J."/>
            <person name="Dittami S.M."/>
            <person name="Gachon C.M."/>
            <person name="Green B.R."/>
            <person name="Karpowicz S."/>
            <person name="Kim J.W."/>
            <person name="Kudahl U."/>
            <person name="Lin S."/>
            <person name="Michel G."/>
            <person name="Mittag M."/>
            <person name="Olson B.J."/>
            <person name="Pangilinan J."/>
            <person name="Peng Y."/>
            <person name="Qiu H."/>
            <person name="Shu S."/>
            <person name="Singer J.T."/>
            <person name="Smith A.G."/>
            <person name="Sprecher B.N."/>
            <person name="Wagner V."/>
            <person name="Wang W."/>
            <person name="Wang Z.-Y."/>
            <person name="Yan J."/>
            <person name="Yarish C."/>
            <person name="Zoeuner-Riek S."/>
            <person name="Zhuang Y."/>
            <person name="Zou Y."/>
            <person name="Lindquist E.A."/>
            <person name="Grimwood J."/>
            <person name="Barry K."/>
            <person name="Rokhsar D.S."/>
            <person name="Schmutz J."/>
            <person name="Stiller J.W."/>
            <person name="Grossman A.R."/>
            <person name="Prochnik S.E."/>
        </authorList>
    </citation>
    <scope>NUCLEOTIDE SEQUENCE [LARGE SCALE GENOMIC DNA]</scope>
    <source>
        <strain evidence="2">4086291</strain>
    </source>
</reference>
<name>A0A1X6P0B2_PORUM</name>
<dbReference type="EMBL" id="KV918953">
    <property type="protein sequence ID" value="OSX74309.1"/>
    <property type="molecule type" value="Genomic_DNA"/>
</dbReference>
<accession>A0A1X6P0B2</accession>
<keyword evidence="3" id="KW-1185">Reference proteome</keyword>
<evidence type="ECO:0000313" key="3">
    <source>
        <dbReference type="Proteomes" id="UP000218209"/>
    </source>
</evidence>
<feature type="region of interest" description="Disordered" evidence="1">
    <location>
        <begin position="1"/>
        <end position="184"/>
    </location>
</feature>
<feature type="compositionally biased region" description="Polar residues" evidence="1">
    <location>
        <begin position="59"/>
        <end position="69"/>
    </location>
</feature>
<feature type="compositionally biased region" description="Low complexity" evidence="1">
    <location>
        <begin position="89"/>
        <end position="101"/>
    </location>
</feature>
<proteinExistence type="predicted"/>
<dbReference type="AlphaFoldDB" id="A0A1X6P0B2"/>
<feature type="compositionally biased region" description="Polar residues" evidence="1">
    <location>
        <begin position="16"/>
        <end position="26"/>
    </location>
</feature>